<dbReference type="Pfam" id="PF03874">
    <property type="entry name" value="RNA_pol_Rpb4"/>
    <property type="match status" value="1"/>
</dbReference>
<comment type="subcellular location">
    <subcellularLocation>
        <location evidence="1">Nucleus</location>
    </subcellularLocation>
</comment>
<accession>A0A816KP65</accession>
<dbReference type="PANTHER" id="PTHR15561:SF0">
    <property type="entry name" value="DNA-DIRECTED RNA POLYMERASE III SUBUNIT RPC9"/>
    <property type="match status" value="1"/>
</dbReference>
<evidence type="ECO:0000256" key="2">
    <source>
        <dbReference type="ARBA" id="ARBA00006898"/>
    </source>
</evidence>
<dbReference type="PANTHER" id="PTHR15561">
    <property type="entry name" value="CALCITONIN GENE-RELATED PEPTIDE-RECEPTOR COMPONENT PROTEIN"/>
    <property type="match status" value="1"/>
</dbReference>
<dbReference type="InterPro" id="IPR010997">
    <property type="entry name" value="HRDC-like_sf"/>
</dbReference>
<evidence type="ECO:0000256" key="6">
    <source>
        <dbReference type="ARBA" id="ARBA00023242"/>
    </source>
</evidence>
<dbReference type="Proteomes" id="UP001295469">
    <property type="component" value="Chromosome C02"/>
</dbReference>
<evidence type="ECO:0000259" key="8">
    <source>
        <dbReference type="SMART" id="SM00657"/>
    </source>
</evidence>
<dbReference type="Gene3D" id="1.20.1250.40">
    <property type="match status" value="1"/>
</dbReference>
<keyword evidence="6" id="KW-0539">Nucleus</keyword>
<keyword evidence="5" id="KW-0804">Transcription</keyword>
<dbReference type="SUPFAM" id="SSF47819">
    <property type="entry name" value="HRDC-like"/>
    <property type="match status" value="1"/>
</dbReference>
<dbReference type="InterPro" id="IPR006590">
    <property type="entry name" value="RNA_pol_Rpb4/RPC9_core"/>
</dbReference>
<evidence type="ECO:0000256" key="7">
    <source>
        <dbReference type="SAM" id="MobiDB-lite"/>
    </source>
</evidence>
<evidence type="ECO:0000313" key="9">
    <source>
        <dbReference type="EMBL" id="CAF1921622.1"/>
    </source>
</evidence>
<evidence type="ECO:0000256" key="3">
    <source>
        <dbReference type="ARBA" id="ARBA00016672"/>
    </source>
</evidence>
<dbReference type="SMART" id="SM00657">
    <property type="entry name" value="RPOL4c"/>
    <property type="match status" value="1"/>
</dbReference>
<dbReference type="InterPro" id="IPR005574">
    <property type="entry name" value="Rpb4/RPC9"/>
</dbReference>
<dbReference type="AlphaFoldDB" id="A0A816KP65"/>
<gene>
    <name evidence="9" type="ORF">DARMORV10_C02P62490.1</name>
</gene>
<reference evidence="9" key="1">
    <citation type="submission" date="2021-01" db="EMBL/GenBank/DDBJ databases">
        <authorList>
            <consortium name="Genoscope - CEA"/>
            <person name="William W."/>
        </authorList>
    </citation>
    <scope>NUCLEOTIDE SEQUENCE</scope>
</reference>
<dbReference type="EMBL" id="HG994366">
    <property type="protein sequence ID" value="CAF1921622.1"/>
    <property type="molecule type" value="Genomic_DNA"/>
</dbReference>
<name>A0A816KP65_BRANA</name>
<organism evidence="9">
    <name type="scientific">Brassica napus</name>
    <name type="common">Rape</name>
    <dbReference type="NCBI Taxonomy" id="3708"/>
    <lineage>
        <taxon>Eukaryota</taxon>
        <taxon>Viridiplantae</taxon>
        <taxon>Streptophyta</taxon>
        <taxon>Embryophyta</taxon>
        <taxon>Tracheophyta</taxon>
        <taxon>Spermatophyta</taxon>
        <taxon>Magnoliopsida</taxon>
        <taxon>eudicotyledons</taxon>
        <taxon>Gunneridae</taxon>
        <taxon>Pentapetalae</taxon>
        <taxon>rosids</taxon>
        <taxon>malvids</taxon>
        <taxon>Brassicales</taxon>
        <taxon>Brassicaceae</taxon>
        <taxon>Brassiceae</taxon>
        <taxon>Brassica</taxon>
    </lineage>
</organism>
<feature type="domain" description="RNA polymerase Rpb4/RPC9 core" evidence="8">
    <location>
        <begin position="44"/>
        <end position="165"/>
    </location>
</feature>
<comment type="similarity">
    <text evidence="2">Belongs to the eukaryotic RPC9 RNA polymerase subunit family.</text>
</comment>
<keyword evidence="4" id="KW-0240">DNA-directed RNA polymerase</keyword>
<dbReference type="GO" id="GO:0005666">
    <property type="term" value="C:RNA polymerase III complex"/>
    <property type="evidence" value="ECO:0007669"/>
    <property type="project" value="InterPro"/>
</dbReference>
<dbReference type="GO" id="GO:0000166">
    <property type="term" value="F:nucleotide binding"/>
    <property type="evidence" value="ECO:0007669"/>
    <property type="project" value="InterPro"/>
</dbReference>
<dbReference type="InterPro" id="IPR038324">
    <property type="entry name" value="Rpb4/RPC9_sf"/>
</dbReference>
<evidence type="ECO:0000256" key="1">
    <source>
        <dbReference type="ARBA" id="ARBA00004123"/>
    </source>
</evidence>
<proteinExistence type="inferred from homology"/>
<dbReference type="GO" id="GO:0006384">
    <property type="term" value="P:transcription initiation at RNA polymerase III promoter"/>
    <property type="evidence" value="ECO:0007669"/>
    <property type="project" value="InterPro"/>
</dbReference>
<feature type="region of interest" description="Disordered" evidence="7">
    <location>
        <begin position="163"/>
        <end position="182"/>
    </location>
</feature>
<evidence type="ECO:0000256" key="4">
    <source>
        <dbReference type="ARBA" id="ARBA00022478"/>
    </source>
</evidence>
<sequence>MHVSGKITCFKHILSPAYKHDQNDFPTSFVRSSEEKLHLLKNRPVKANAGALTNFEVLDLLNSRGASKDTTRVIASETVSRSEYKVYDYLMETAASTQTRESVTKFSDKCKDFKLAKAEILNIINLRPSSDVELTPILEKPDEREIDIEGILALVQELLPPLPTVEAQKENEQEETENDEQS</sequence>
<protein>
    <recommendedName>
        <fullName evidence="3">DNA-directed RNA polymerase III subunit RPC9</fullName>
    </recommendedName>
</protein>
<evidence type="ECO:0000256" key="5">
    <source>
        <dbReference type="ARBA" id="ARBA00023163"/>
    </source>
</evidence>
<dbReference type="InterPro" id="IPR038846">
    <property type="entry name" value="RPC9"/>
</dbReference>
<feature type="compositionally biased region" description="Acidic residues" evidence="7">
    <location>
        <begin position="172"/>
        <end position="182"/>
    </location>
</feature>
<dbReference type="FunFam" id="1.20.1250.40:FF:000008">
    <property type="entry name" value="RNA polymerase II, Rpb4, core protein"/>
    <property type="match status" value="1"/>
</dbReference>